<sequence>MTVAASWIKEQFSGAQLCVTGGKSKLLQSCLGINMPEIVEFEATCSGAEYLLKEQGSDESAYILTNVGTGTSIHFVQGEEHSRVGGTGVGGGTLMGLSYLLTGHSDYKEIMSLSQIGDRANIDLKVSHIYEGAEPPIPGELTASNFGHVLQSSVHAQDADKLACVVGLVGETVTTMSVFAAGKCGVATVVYIGSSFVENELLQEIVLRYTALRGAKAIVLNNGEFSGAIGALRSIYRD</sequence>
<keyword evidence="1" id="KW-0963">Cytoplasm</keyword>
<keyword evidence="6" id="KW-0173">Coenzyme A biosynthesis</keyword>
<evidence type="ECO:0000256" key="6">
    <source>
        <dbReference type="ARBA" id="ARBA00022993"/>
    </source>
</evidence>
<evidence type="ECO:0000256" key="4">
    <source>
        <dbReference type="ARBA" id="ARBA00022777"/>
    </source>
</evidence>
<evidence type="ECO:0000256" key="5">
    <source>
        <dbReference type="ARBA" id="ARBA00022840"/>
    </source>
</evidence>
<name>A0ABN7TEW4_9BACL</name>
<dbReference type="InterPro" id="IPR004567">
    <property type="entry name" value="Type_II_PanK"/>
</dbReference>
<dbReference type="NCBIfam" id="NF009842">
    <property type="entry name" value="PRK13317.1"/>
    <property type="match status" value="1"/>
</dbReference>
<dbReference type="InterPro" id="IPR011602">
    <property type="entry name" value="Type_II_PanK_bac"/>
</dbReference>
<dbReference type="EC" id="2.7.1.33" evidence="7"/>
<protein>
    <submittedName>
        <fullName evidence="7">Type II pantothenate kinase</fullName>
        <ecNumber evidence="7">2.7.1.33</ecNumber>
    </submittedName>
</protein>
<keyword evidence="2 7" id="KW-0808">Transferase</keyword>
<evidence type="ECO:0000256" key="2">
    <source>
        <dbReference type="ARBA" id="ARBA00022679"/>
    </source>
</evidence>
<proteinExistence type="predicted"/>
<dbReference type="PANTHER" id="PTHR12280">
    <property type="entry name" value="PANTOTHENATE KINASE"/>
    <property type="match status" value="1"/>
</dbReference>
<keyword evidence="5" id="KW-0067">ATP-binding</keyword>
<dbReference type="GO" id="GO:0004594">
    <property type="term" value="F:pantothenate kinase activity"/>
    <property type="evidence" value="ECO:0007669"/>
    <property type="project" value="UniProtKB-EC"/>
</dbReference>
<comment type="caution">
    <text evidence="7">The sequence shown here is derived from an EMBL/GenBank/DDBJ whole genome shotgun (WGS) entry which is preliminary data.</text>
</comment>
<dbReference type="Proteomes" id="UP000730618">
    <property type="component" value="Unassembled WGS sequence"/>
</dbReference>
<keyword evidence="3" id="KW-0547">Nucleotide-binding</keyword>
<dbReference type="Pfam" id="PF03630">
    <property type="entry name" value="Fumble"/>
    <property type="match status" value="1"/>
</dbReference>
<evidence type="ECO:0000313" key="7">
    <source>
        <dbReference type="EMBL" id="CAG7624426.1"/>
    </source>
</evidence>
<evidence type="ECO:0000256" key="1">
    <source>
        <dbReference type="ARBA" id="ARBA00022490"/>
    </source>
</evidence>
<dbReference type="PANTHER" id="PTHR12280:SF20">
    <property type="entry name" value="4'-PHOSPHOPANTETHEINE PHOSPHATASE"/>
    <property type="match status" value="1"/>
</dbReference>
<evidence type="ECO:0000256" key="3">
    <source>
        <dbReference type="ARBA" id="ARBA00022741"/>
    </source>
</evidence>
<dbReference type="EMBL" id="CAJVCE010000002">
    <property type="protein sequence ID" value="CAG7624426.1"/>
    <property type="molecule type" value="Genomic_DNA"/>
</dbReference>
<dbReference type="CDD" id="cd24085">
    <property type="entry name" value="ASKHA_NBD_PanK-II_bac"/>
    <property type="match status" value="1"/>
</dbReference>
<evidence type="ECO:0000313" key="8">
    <source>
        <dbReference type="Proteomes" id="UP000730618"/>
    </source>
</evidence>
<keyword evidence="4 7" id="KW-0418">Kinase</keyword>
<keyword evidence="8" id="KW-1185">Reference proteome</keyword>
<dbReference type="PIRSF" id="PIRSF036940">
    <property type="entry name" value="PanK_bac_aCoA"/>
    <property type="match status" value="1"/>
</dbReference>
<organism evidence="7 8">
    <name type="scientific">Paenibacillus allorhizosphaerae</name>
    <dbReference type="NCBI Taxonomy" id="2849866"/>
    <lineage>
        <taxon>Bacteria</taxon>
        <taxon>Bacillati</taxon>
        <taxon>Bacillota</taxon>
        <taxon>Bacilli</taxon>
        <taxon>Bacillales</taxon>
        <taxon>Paenibacillaceae</taxon>
        <taxon>Paenibacillus</taxon>
    </lineage>
</organism>
<gene>
    <name evidence="7" type="primary">coaW</name>
    <name evidence="7" type="ORF">PAECIP111802_01063</name>
</gene>
<reference evidence="7 8" key="1">
    <citation type="submission" date="2021-06" db="EMBL/GenBank/DDBJ databases">
        <authorList>
            <person name="Criscuolo A."/>
        </authorList>
    </citation>
    <scope>NUCLEOTIDE SEQUENCE [LARGE SCALE GENOMIC DNA]</scope>
    <source>
        <strain evidence="8">CIP 111802</strain>
    </source>
</reference>
<accession>A0ABN7TEW4</accession>